<dbReference type="GO" id="GO:0005737">
    <property type="term" value="C:cytoplasm"/>
    <property type="evidence" value="ECO:0007669"/>
    <property type="project" value="InterPro"/>
</dbReference>
<proteinExistence type="predicted"/>
<evidence type="ECO:0000256" key="2">
    <source>
        <dbReference type="ARBA" id="ARBA00039140"/>
    </source>
</evidence>
<dbReference type="PANTHER" id="PTHR42872:SF6">
    <property type="entry name" value="PROTEIN-GLUTAMATE METHYLESTERASE_PROTEIN-GLUTAMINE GLUTAMINASE"/>
    <property type="match status" value="1"/>
</dbReference>
<dbReference type="EC" id="3.1.1.61" evidence="2"/>
<feature type="active site" evidence="4">
    <location>
        <position position="134"/>
    </location>
</feature>
<feature type="active site" evidence="4">
    <location>
        <position position="254"/>
    </location>
</feature>
<sequence>MRNGRVVVLADNAARRLLLHQLLTGNGWQVLFNLDPSQCNETLLLACPADLWLIALEASDPPAFLDKSAVPLLFSESLVPERQSPQYLAWERRLLRKLNALTAATPPALKAAAMPAETTAGAVPAEQVWLLAASTGGPRAVKSFLDALPQDLPLSLLYAQHIDTQFENTLPQVVARHNRWRVGVARQHQKLCAGEVVIVPSAHELRFAEGGCLQIQAHGWPGVWRPSFSQIMQNLARHFAGRCGVIVFSGMDNDCTAAAAEVTRQGVPIWTQSAESCACPAMPAALACAGYSQKSGTPAELAGALAKRLQSQRETAPLLAELL</sequence>
<dbReference type="PANTHER" id="PTHR42872">
    <property type="entry name" value="PROTEIN-GLUTAMATE METHYLESTERASE/PROTEIN-GLUTAMINE GLUTAMINASE"/>
    <property type="match status" value="1"/>
</dbReference>
<organism evidence="6 7">
    <name type="scientific">Ventosimonas gracilis</name>
    <dbReference type="NCBI Taxonomy" id="1680762"/>
    <lineage>
        <taxon>Bacteria</taxon>
        <taxon>Pseudomonadati</taxon>
        <taxon>Pseudomonadota</taxon>
        <taxon>Gammaproteobacteria</taxon>
        <taxon>Pseudomonadales</taxon>
        <taxon>Ventosimonadaceae</taxon>
        <taxon>Ventosimonas</taxon>
    </lineage>
</organism>
<keyword evidence="4" id="KW-0145">Chemotaxis</keyword>
<feature type="active site" evidence="4">
    <location>
        <position position="161"/>
    </location>
</feature>
<keyword evidence="1 4" id="KW-0378">Hydrolase</keyword>
<comment type="caution">
    <text evidence="6">The sequence shown here is derived from an EMBL/GenBank/DDBJ whole genome shotgun (WGS) entry which is preliminary data.</text>
</comment>
<dbReference type="InterPro" id="IPR000673">
    <property type="entry name" value="Sig_transdc_resp-reg_Me-estase"/>
</dbReference>
<dbReference type="Gene3D" id="3.40.50.180">
    <property type="entry name" value="Methylesterase CheB, C-terminal domain"/>
    <property type="match status" value="1"/>
</dbReference>
<dbReference type="RefSeq" id="WP_068393058.1">
    <property type="nucleotide sequence ID" value="NZ_LSZO01000217.1"/>
</dbReference>
<dbReference type="Proteomes" id="UP000072660">
    <property type="component" value="Unassembled WGS sequence"/>
</dbReference>
<dbReference type="OrthoDB" id="9793421at2"/>
<dbReference type="GO" id="GO:0006935">
    <property type="term" value="P:chemotaxis"/>
    <property type="evidence" value="ECO:0007669"/>
    <property type="project" value="UniProtKB-UniRule"/>
</dbReference>
<dbReference type="GO" id="GO:0000156">
    <property type="term" value="F:phosphorelay response regulator activity"/>
    <property type="evidence" value="ECO:0007669"/>
    <property type="project" value="InterPro"/>
</dbReference>
<evidence type="ECO:0000256" key="3">
    <source>
        <dbReference type="ARBA" id="ARBA00048267"/>
    </source>
</evidence>
<accession>A0A139SI12</accession>
<evidence type="ECO:0000313" key="7">
    <source>
        <dbReference type="Proteomes" id="UP000072660"/>
    </source>
</evidence>
<dbReference type="PROSITE" id="PS50122">
    <property type="entry name" value="CHEB"/>
    <property type="match status" value="1"/>
</dbReference>
<evidence type="ECO:0000256" key="4">
    <source>
        <dbReference type="PROSITE-ProRule" id="PRU00050"/>
    </source>
</evidence>
<protein>
    <recommendedName>
        <fullName evidence="2">protein-glutamate methylesterase</fullName>
        <ecNumber evidence="2">3.1.1.61</ecNumber>
    </recommendedName>
</protein>
<feature type="domain" description="CheB-type methylesterase" evidence="5">
    <location>
        <begin position="122"/>
        <end position="312"/>
    </location>
</feature>
<evidence type="ECO:0000259" key="5">
    <source>
        <dbReference type="PROSITE" id="PS50122"/>
    </source>
</evidence>
<dbReference type="GO" id="GO:0008984">
    <property type="term" value="F:protein-glutamate methylesterase activity"/>
    <property type="evidence" value="ECO:0007669"/>
    <property type="project" value="UniProtKB-EC"/>
</dbReference>
<keyword evidence="7" id="KW-1185">Reference proteome</keyword>
<evidence type="ECO:0000256" key="1">
    <source>
        <dbReference type="ARBA" id="ARBA00022801"/>
    </source>
</evidence>
<gene>
    <name evidence="6" type="ORF">AXE65_07370</name>
</gene>
<comment type="catalytic activity">
    <reaction evidence="3">
        <text>[protein]-L-glutamate 5-O-methyl ester + H2O = L-glutamyl-[protein] + methanol + H(+)</text>
        <dbReference type="Rhea" id="RHEA:23236"/>
        <dbReference type="Rhea" id="RHEA-COMP:10208"/>
        <dbReference type="Rhea" id="RHEA-COMP:10311"/>
        <dbReference type="ChEBI" id="CHEBI:15377"/>
        <dbReference type="ChEBI" id="CHEBI:15378"/>
        <dbReference type="ChEBI" id="CHEBI:17790"/>
        <dbReference type="ChEBI" id="CHEBI:29973"/>
        <dbReference type="ChEBI" id="CHEBI:82795"/>
        <dbReference type="EC" id="3.1.1.61"/>
    </reaction>
</comment>
<dbReference type="Pfam" id="PF01339">
    <property type="entry name" value="CheB_methylest"/>
    <property type="match status" value="1"/>
</dbReference>
<name>A0A139SI12_9GAMM</name>
<reference evidence="6 7" key="1">
    <citation type="submission" date="2016-02" db="EMBL/GenBank/DDBJ databases">
        <authorList>
            <person name="Wen L."/>
            <person name="He K."/>
            <person name="Yang H."/>
        </authorList>
    </citation>
    <scope>NUCLEOTIDE SEQUENCE [LARGE SCALE GENOMIC DNA]</scope>
    <source>
        <strain evidence="6 7">CV58</strain>
    </source>
</reference>
<dbReference type="InterPro" id="IPR035909">
    <property type="entry name" value="CheB_C"/>
</dbReference>
<dbReference type="EMBL" id="LSZO01000217">
    <property type="protein sequence ID" value="KXU34218.1"/>
    <property type="molecule type" value="Genomic_DNA"/>
</dbReference>
<evidence type="ECO:0000313" key="6">
    <source>
        <dbReference type="EMBL" id="KXU34218.1"/>
    </source>
</evidence>
<dbReference type="AlphaFoldDB" id="A0A139SI12"/>
<dbReference type="SUPFAM" id="SSF52738">
    <property type="entry name" value="Methylesterase CheB, C-terminal domain"/>
    <property type="match status" value="1"/>
</dbReference>